<keyword evidence="2" id="KW-1185">Reference proteome</keyword>
<name>A0AAN9I7A0_CROPI</name>
<organism evidence="1 2">
    <name type="scientific">Crotalaria pallida</name>
    <name type="common">Smooth rattlebox</name>
    <name type="synonym">Crotalaria striata</name>
    <dbReference type="NCBI Taxonomy" id="3830"/>
    <lineage>
        <taxon>Eukaryota</taxon>
        <taxon>Viridiplantae</taxon>
        <taxon>Streptophyta</taxon>
        <taxon>Embryophyta</taxon>
        <taxon>Tracheophyta</taxon>
        <taxon>Spermatophyta</taxon>
        <taxon>Magnoliopsida</taxon>
        <taxon>eudicotyledons</taxon>
        <taxon>Gunneridae</taxon>
        <taxon>Pentapetalae</taxon>
        <taxon>rosids</taxon>
        <taxon>fabids</taxon>
        <taxon>Fabales</taxon>
        <taxon>Fabaceae</taxon>
        <taxon>Papilionoideae</taxon>
        <taxon>50 kb inversion clade</taxon>
        <taxon>genistoids sensu lato</taxon>
        <taxon>core genistoids</taxon>
        <taxon>Crotalarieae</taxon>
        <taxon>Crotalaria</taxon>
    </lineage>
</organism>
<protein>
    <submittedName>
        <fullName evidence="1">Uncharacterized protein</fullName>
    </submittedName>
</protein>
<reference evidence="1 2" key="1">
    <citation type="submission" date="2024-01" db="EMBL/GenBank/DDBJ databases">
        <title>The genomes of 5 underutilized Papilionoideae crops provide insights into root nodulation and disease resistanc.</title>
        <authorList>
            <person name="Yuan L."/>
        </authorList>
    </citation>
    <scope>NUCLEOTIDE SEQUENCE [LARGE SCALE GENOMIC DNA]</scope>
    <source>
        <strain evidence="1">ZHUSHIDOU_FW_LH</strain>
        <tissue evidence="1">Leaf</tissue>
    </source>
</reference>
<evidence type="ECO:0000313" key="2">
    <source>
        <dbReference type="Proteomes" id="UP001372338"/>
    </source>
</evidence>
<dbReference type="Proteomes" id="UP001372338">
    <property type="component" value="Unassembled WGS sequence"/>
</dbReference>
<evidence type="ECO:0000313" key="1">
    <source>
        <dbReference type="EMBL" id="KAK7266290.1"/>
    </source>
</evidence>
<proteinExistence type="predicted"/>
<sequence>MWNQWPMREELYFFLYGPSPISLVNEEAFQPYYPSTSSLLPQFLCRRLLPPSPVTKQQLIYSSQSRRSTLLSAPRSISLSLLLRHLLCLLRVLSPLPYGPRRRRT</sequence>
<dbReference type="EMBL" id="JAYWIO010000004">
    <property type="protein sequence ID" value="KAK7266290.1"/>
    <property type="molecule type" value="Genomic_DNA"/>
</dbReference>
<dbReference type="AlphaFoldDB" id="A0AAN9I7A0"/>
<comment type="caution">
    <text evidence="1">The sequence shown here is derived from an EMBL/GenBank/DDBJ whole genome shotgun (WGS) entry which is preliminary data.</text>
</comment>
<gene>
    <name evidence="1" type="ORF">RIF29_18933</name>
</gene>
<accession>A0AAN9I7A0</accession>